<dbReference type="RefSeq" id="WP_038446074.1">
    <property type="nucleotide sequence ID" value="NZ_CP008896.1"/>
</dbReference>
<dbReference type="AlphaFoldDB" id="A0A379I8I9"/>
<dbReference type="EMBL" id="UGUS01000002">
    <property type="protein sequence ID" value="SUD29176.1"/>
    <property type="molecule type" value="Genomic_DNA"/>
</dbReference>
<accession>A0A379I8I9</accession>
<dbReference type="KEGG" id="pfn:HZ99_22735"/>
<dbReference type="OrthoDB" id="7000495at2"/>
<name>A0A379I8I9_PSEFL</name>
<protein>
    <submittedName>
        <fullName evidence="1">Uncharacterized protein</fullName>
    </submittedName>
</protein>
<organism evidence="1 2">
    <name type="scientific">Pseudomonas fluorescens</name>
    <dbReference type="NCBI Taxonomy" id="294"/>
    <lineage>
        <taxon>Bacteria</taxon>
        <taxon>Pseudomonadati</taxon>
        <taxon>Pseudomonadota</taxon>
        <taxon>Gammaproteobacteria</taxon>
        <taxon>Pseudomonadales</taxon>
        <taxon>Pseudomonadaceae</taxon>
        <taxon>Pseudomonas</taxon>
    </lineage>
</organism>
<proteinExistence type="predicted"/>
<evidence type="ECO:0000313" key="2">
    <source>
        <dbReference type="Proteomes" id="UP000255125"/>
    </source>
</evidence>
<gene>
    <name evidence="1" type="ORF">NCTC10392_01121</name>
</gene>
<evidence type="ECO:0000313" key="1">
    <source>
        <dbReference type="EMBL" id="SUD29176.1"/>
    </source>
</evidence>
<dbReference type="Proteomes" id="UP000255125">
    <property type="component" value="Unassembled WGS sequence"/>
</dbReference>
<reference evidence="1 2" key="1">
    <citation type="submission" date="2018-06" db="EMBL/GenBank/DDBJ databases">
        <authorList>
            <consortium name="Pathogen Informatics"/>
            <person name="Doyle S."/>
        </authorList>
    </citation>
    <scope>NUCLEOTIDE SEQUENCE [LARGE SCALE GENOMIC DNA]</scope>
    <source>
        <strain evidence="1 2">NCTC10392</strain>
    </source>
</reference>
<sequence>MNFFSDLSRQLLHTGNKVQKDLEASAKDAIELGGDAELFYKLSEHIFFSDMAYHEQGRANHMMLKTTFESFQ</sequence>